<protein>
    <submittedName>
        <fullName evidence="1">Uncharacterized protein</fullName>
    </submittedName>
</protein>
<sequence>MELHGILLDPPGLSGLGSAMRIEYSPYRLIHSQECDSRRLAPIAGFRNRRQETEVSSIYFAGGLGMGELIVVKY</sequence>
<reference evidence="1" key="1">
    <citation type="submission" date="2022-10" db="EMBL/GenBank/DDBJ databases">
        <title>The complete genomes of actinobacterial strains from the NBC collection.</title>
        <authorList>
            <person name="Joergensen T.S."/>
            <person name="Alvarez Arevalo M."/>
            <person name="Sterndorff E.B."/>
            <person name="Faurdal D."/>
            <person name="Vuksanovic O."/>
            <person name="Mourched A.-S."/>
            <person name="Charusanti P."/>
            <person name="Shaw S."/>
            <person name="Blin K."/>
            <person name="Weber T."/>
        </authorList>
    </citation>
    <scope>NUCLEOTIDE SEQUENCE</scope>
    <source>
        <strain evidence="1">NBC_01482</strain>
    </source>
</reference>
<evidence type="ECO:0000313" key="1">
    <source>
        <dbReference type="EMBL" id="WUV51491.1"/>
    </source>
</evidence>
<dbReference type="EMBL" id="CP109441">
    <property type="protein sequence ID" value="WUV51491.1"/>
    <property type="molecule type" value="Genomic_DNA"/>
</dbReference>
<evidence type="ECO:0000313" key="2">
    <source>
        <dbReference type="Proteomes" id="UP001432062"/>
    </source>
</evidence>
<dbReference type="RefSeq" id="WP_329416346.1">
    <property type="nucleotide sequence ID" value="NZ_CP109441.1"/>
</dbReference>
<keyword evidence="2" id="KW-1185">Reference proteome</keyword>
<organism evidence="1 2">
    <name type="scientific">Nocardia vinacea</name>
    <dbReference type="NCBI Taxonomy" id="96468"/>
    <lineage>
        <taxon>Bacteria</taxon>
        <taxon>Bacillati</taxon>
        <taxon>Actinomycetota</taxon>
        <taxon>Actinomycetes</taxon>
        <taxon>Mycobacteriales</taxon>
        <taxon>Nocardiaceae</taxon>
        <taxon>Nocardia</taxon>
    </lineage>
</organism>
<gene>
    <name evidence="1" type="ORF">OG563_46985</name>
</gene>
<accession>A0ABZ1ZAT4</accession>
<name>A0ABZ1ZAT4_9NOCA</name>
<proteinExistence type="predicted"/>
<dbReference type="Proteomes" id="UP001432062">
    <property type="component" value="Chromosome"/>
</dbReference>